<dbReference type="SUPFAM" id="SSF57850">
    <property type="entry name" value="RING/U-box"/>
    <property type="match status" value="1"/>
</dbReference>
<evidence type="ECO:0000256" key="9">
    <source>
        <dbReference type="ARBA" id="ARBA00022833"/>
    </source>
</evidence>
<dbReference type="GO" id="GO:0016020">
    <property type="term" value="C:membrane"/>
    <property type="evidence" value="ECO:0007669"/>
    <property type="project" value="UniProtKB-SubCell"/>
</dbReference>
<evidence type="ECO:0000256" key="3">
    <source>
        <dbReference type="ARBA" id="ARBA00012483"/>
    </source>
</evidence>
<dbReference type="Proteomes" id="UP000827092">
    <property type="component" value="Unassembled WGS sequence"/>
</dbReference>
<evidence type="ECO:0000256" key="8">
    <source>
        <dbReference type="ARBA" id="ARBA00022786"/>
    </source>
</evidence>
<keyword evidence="10" id="KW-1133">Transmembrane helix</keyword>
<dbReference type="SMART" id="SM00744">
    <property type="entry name" value="RINGv"/>
    <property type="match status" value="1"/>
</dbReference>
<gene>
    <name evidence="15" type="ORF">JTE90_002116</name>
</gene>
<feature type="compositionally biased region" description="Pro residues" evidence="13">
    <location>
        <begin position="23"/>
        <end position="32"/>
    </location>
</feature>
<evidence type="ECO:0000313" key="16">
    <source>
        <dbReference type="Proteomes" id="UP000827092"/>
    </source>
</evidence>
<comment type="catalytic activity">
    <reaction evidence="1">
        <text>S-ubiquitinyl-[E2 ubiquitin-conjugating enzyme]-L-cysteine + [acceptor protein]-L-lysine = [E2 ubiquitin-conjugating enzyme]-L-cysteine + N(6)-ubiquitinyl-[acceptor protein]-L-lysine.</text>
        <dbReference type="EC" id="2.3.2.27"/>
    </reaction>
</comment>
<dbReference type="PANTHER" id="PTHR45977:SF13">
    <property type="entry name" value="GB|AAF27103.1"/>
    <property type="match status" value="1"/>
</dbReference>
<evidence type="ECO:0000256" key="7">
    <source>
        <dbReference type="ARBA" id="ARBA00022771"/>
    </source>
</evidence>
<evidence type="ECO:0000256" key="6">
    <source>
        <dbReference type="ARBA" id="ARBA00022723"/>
    </source>
</evidence>
<sequence length="180" mass="20318">MSSGEQRTSCTYSLRPKTVKIPTPAPKPPCVPKPKKRIPKKKVIPTPTTKRPPPMSIRRGSRAPSLYGPKPVVTTPRIVHPTPPRPTFDDSVTCAICLDAVSSNAATRQLFCGHKFHKTCVENWFKTRYSCPVCRSPPDARTDTYIQRFHRFAENLRQWLGEAPRLQGNFIGFPEQNISH</sequence>
<proteinExistence type="predicted"/>
<keyword evidence="6" id="KW-0479">Metal-binding</keyword>
<dbReference type="Gene3D" id="3.30.40.10">
    <property type="entry name" value="Zinc/RING finger domain, C3HC4 (zinc finger)"/>
    <property type="match status" value="1"/>
</dbReference>
<dbReference type="CDD" id="cd16454">
    <property type="entry name" value="RING-H2_PA-TM-RING"/>
    <property type="match status" value="1"/>
</dbReference>
<dbReference type="EMBL" id="JAFNEN010000141">
    <property type="protein sequence ID" value="KAG8192291.1"/>
    <property type="molecule type" value="Genomic_DNA"/>
</dbReference>
<dbReference type="SMART" id="SM00184">
    <property type="entry name" value="RING"/>
    <property type="match status" value="1"/>
</dbReference>
<dbReference type="Pfam" id="PF13639">
    <property type="entry name" value="zf-RING_2"/>
    <property type="match status" value="1"/>
</dbReference>
<dbReference type="GO" id="GO:0008270">
    <property type="term" value="F:zinc ion binding"/>
    <property type="evidence" value="ECO:0007669"/>
    <property type="project" value="UniProtKB-KW"/>
</dbReference>
<evidence type="ECO:0000256" key="13">
    <source>
        <dbReference type="SAM" id="MobiDB-lite"/>
    </source>
</evidence>
<comment type="subcellular location">
    <subcellularLocation>
        <location evidence="2">Membrane</location>
        <topology evidence="2">Multi-pass membrane protein</topology>
    </subcellularLocation>
</comment>
<keyword evidence="7 12" id="KW-0863">Zinc-finger</keyword>
<evidence type="ECO:0000256" key="2">
    <source>
        <dbReference type="ARBA" id="ARBA00004141"/>
    </source>
</evidence>
<organism evidence="15 16">
    <name type="scientific">Oedothorax gibbosus</name>
    <dbReference type="NCBI Taxonomy" id="931172"/>
    <lineage>
        <taxon>Eukaryota</taxon>
        <taxon>Metazoa</taxon>
        <taxon>Ecdysozoa</taxon>
        <taxon>Arthropoda</taxon>
        <taxon>Chelicerata</taxon>
        <taxon>Arachnida</taxon>
        <taxon>Araneae</taxon>
        <taxon>Araneomorphae</taxon>
        <taxon>Entelegynae</taxon>
        <taxon>Araneoidea</taxon>
        <taxon>Linyphiidae</taxon>
        <taxon>Erigoninae</taxon>
        <taxon>Oedothorax</taxon>
    </lineage>
</organism>
<keyword evidence="9" id="KW-0862">Zinc</keyword>
<evidence type="ECO:0000313" key="15">
    <source>
        <dbReference type="EMBL" id="KAG8192291.1"/>
    </source>
</evidence>
<dbReference type="InterPro" id="IPR001841">
    <property type="entry name" value="Znf_RING"/>
</dbReference>
<dbReference type="AlphaFoldDB" id="A0AAV6V7P1"/>
<keyword evidence="5" id="KW-0812">Transmembrane</keyword>
<name>A0AAV6V7P1_9ARAC</name>
<dbReference type="GO" id="GO:0006511">
    <property type="term" value="P:ubiquitin-dependent protein catabolic process"/>
    <property type="evidence" value="ECO:0007669"/>
    <property type="project" value="TreeGrafter"/>
</dbReference>
<dbReference type="InterPro" id="IPR011016">
    <property type="entry name" value="Znf_RING-CH"/>
</dbReference>
<keyword evidence="4" id="KW-0808">Transferase</keyword>
<keyword evidence="8" id="KW-0833">Ubl conjugation pathway</keyword>
<evidence type="ECO:0000256" key="4">
    <source>
        <dbReference type="ARBA" id="ARBA00022679"/>
    </source>
</evidence>
<dbReference type="GO" id="GO:0061630">
    <property type="term" value="F:ubiquitin protein ligase activity"/>
    <property type="evidence" value="ECO:0007669"/>
    <property type="project" value="UniProtKB-EC"/>
</dbReference>
<evidence type="ECO:0000256" key="12">
    <source>
        <dbReference type="PROSITE-ProRule" id="PRU00175"/>
    </source>
</evidence>
<keyword evidence="11" id="KW-0472">Membrane</keyword>
<evidence type="ECO:0000256" key="1">
    <source>
        <dbReference type="ARBA" id="ARBA00000900"/>
    </source>
</evidence>
<feature type="region of interest" description="Disordered" evidence="13">
    <location>
        <begin position="1"/>
        <end position="84"/>
    </location>
</feature>
<evidence type="ECO:0000256" key="5">
    <source>
        <dbReference type="ARBA" id="ARBA00022692"/>
    </source>
</evidence>
<comment type="caution">
    <text evidence="15">The sequence shown here is derived from an EMBL/GenBank/DDBJ whole genome shotgun (WGS) entry which is preliminary data.</text>
</comment>
<accession>A0AAV6V7P1</accession>
<evidence type="ECO:0000259" key="14">
    <source>
        <dbReference type="PROSITE" id="PS50089"/>
    </source>
</evidence>
<dbReference type="EC" id="2.3.2.27" evidence="3"/>
<dbReference type="PROSITE" id="PS50089">
    <property type="entry name" value="ZF_RING_2"/>
    <property type="match status" value="1"/>
</dbReference>
<evidence type="ECO:0000256" key="10">
    <source>
        <dbReference type="ARBA" id="ARBA00022989"/>
    </source>
</evidence>
<dbReference type="PANTHER" id="PTHR45977">
    <property type="entry name" value="TARGET OF ERK KINASE MPK-1"/>
    <property type="match status" value="1"/>
</dbReference>
<evidence type="ECO:0000256" key="11">
    <source>
        <dbReference type="ARBA" id="ARBA00023136"/>
    </source>
</evidence>
<keyword evidence="16" id="KW-1185">Reference proteome</keyword>
<feature type="domain" description="RING-type" evidence="14">
    <location>
        <begin position="94"/>
        <end position="135"/>
    </location>
</feature>
<dbReference type="InterPro" id="IPR013083">
    <property type="entry name" value="Znf_RING/FYVE/PHD"/>
</dbReference>
<feature type="compositionally biased region" description="Polar residues" evidence="13">
    <location>
        <begin position="1"/>
        <end position="12"/>
    </location>
</feature>
<feature type="compositionally biased region" description="Basic residues" evidence="13">
    <location>
        <begin position="33"/>
        <end position="43"/>
    </location>
</feature>
<protein>
    <recommendedName>
        <fullName evidence="3">RING-type E3 ubiquitin transferase</fullName>
        <ecNumber evidence="3">2.3.2.27</ecNumber>
    </recommendedName>
</protein>
<dbReference type="GO" id="GO:0016567">
    <property type="term" value="P:protein ubiquitination"/>
    <property type="evidence" value="ECO:0007669"/>
    <property type="project" value="TreeGrafter"/>
</dbReference>
<reference evidence="15 16" key="1">
    <citation type="journal article" date="2022" name="Nat. Ecol. Evol.">
        <title>A masculinizing supergene underlies an exaggerated male reproductive morph in a spider.</title>
        <authorList>
            <person name="Hendrickx F."/>
            <person name="De Corte Z."/>
            <person name="Sonet G."/>
            <person name="Van Belleghem S.M."/>
            <person name="Kostlbacher S."/>
            <person name="Vangestel C."/>
        </authorList>
    </citation>
    <scope>NUCLEOTIDE SEQUENCE [LARGE SCALE GENOMIC DNA]</scope>
    <source>
        <strain evidence="15">W744_W776</strain>
    </source>
</reference>